<keyword evidence="1" id="KW-0472">Membrane</keyword>
<reference evidence="2 3" key="1">
    <citation type="submission" date="2016-01" db="EMBL/GenBank/DDBJ databases">
        <title>The new phylogeny of the genus Mycobacterium.</title>
        <authorList>
            <person name="Tarcisio F."/>
            <person name="Conor M."/>
            <person name="Antonella G."/>
            <person name="Elisabetta G."/>
            <person name="Giulia F.S."/>
            <person name="Sara T."/>
            <person name="Anna F."/>
            <person name="Clotilde B."/>
            <person name="Roberto B."/>
            <person name="Veronica D.S."/>
            <person name="Fabio R."/>
            <person name="Monica P."/>
            <person name="Olivier J."/>
            <person name="Enrico T."/>
            <person name="Nicola S."/>
        </authorList>
    </citation>
    <scope>NUCLEOTIDE SEQUENCE [LARGE SCALE GENOMIC DNA]</scope>
    <source>
        <strain evidence="2 3">DSM 45731</strain>
    </source>
</reference>
<sequence length="129" mass="14862">MSESTTTPPPSDDLPAAFNLALRLLKERRYLAFDDLAGVLKSHGYPTSGELPYIYRQNTCLIAWVGMSSLFWMVAERLRRHPNVRIERAIHLRPSEYPPNLRLPIARDDTGPFTEPHWLPCEFVWRGDA</sequence>
<evidence type="ECO:0000313" key="2">
    <source>
        <dbReference type="EMBL" id="ORV59324.1"/>
    </source>
</evidence>
<dbReference type="Proteomes" id="UP000194000">
    <property type="component" value="Unassembled WGS sequence"/>
</dbReference>
<keyword evidence="1" id="KW-1133">Transmembrane helix</keyword>
<evidence type="ECO:0000256" key="1">
    <source>
        <dbReference type="SAM" id="Phobius"/>
    </source>
</evidence>
<dbReference type="EMBL" id="LQOW01000025">
    <property type="protein sequence ID" value="ORV59324.1"/>
    <property type="molecule type" value="Genomic_DNA"/>
</dbReference>
<name>A0A1X1UR55_9MYCO</name>
<gene>
    <name evidence="2" type="ORF">AWC06_18370</name>
</gene>
<dbReference type="RefSeq" id="WP_085198581.1">
    <property type="nucleotide sequence ID" value="NZ_JACKVI010000014.1"/>
</dbReference>
<dbReference type="AlphaFoldDB" id="A0A1X1UR55"/>
<keyword evidence="3" id="KW-1185">Reference proteome</keyword>
<feature type="transmembrane region" description="Helical" evidence="1">
    <location>
        <begin position="54"/>
        <end position="75"/>
    </location>
</feature>
<accession>A0A1X1UR55</accession>
<protein>
    <submittedName>
        <fullName evidence="2">Uncharacterized protein</fullName>
    </submittedName>
</protein>
<comment type="caution">
    <text evidence="2">The sequence shown here is derived from an EMBL/GenBank/DDBJ whole genome shotgun (WGS) entry which is preliminary data.</text>
</comment>
<keyword evidence="1" id="KW-0812">Transmembrane</keyword>
<organism evidence="2 3">
    <name type="scientific">Mycobacterium fragae</name>
    <dbReference type="NCBI Taxonomy" id="1260918"/>
    <lineage>
        <taxon>Bacteria</taxon>
        <taxon>Bacillati</taxon>
        <taxon>Actinomycetota</taxon>
        <taxon>Actinomycetes</taxon>
        <taxon>Mycobacteriales</taxon>
        <taxon>Mycobacteriaceae</taxon>
        <taxon>Mycobacterium</taxon>
    </lineage>
</organism>
<proteinExistence type="predicted"/>
<evidence type="ECO:0000313" key="3">
    <source>
        <dbReference type="Proteomes" id="UP000194000"/>
    </source>
</evidence>